<dbReference type="NCBIfam" id="NF006699">
    <property type="entry name" value="PRK09245.1"/>
    <property type="match status" value="1"/>
</dbReference>
<reference evidence="3 4" key="1">
    <citation type="submission" date="2016-06" db="EMBL/GenBank/DDBJ databases">
        <authorList>
            <person name="Kjaerup R.B."/>
            <person name="Dalgaard T.S."/>
            <person name="Juul-Madsen H.R."/>
        </authorList>
    </citation>
    <scope>NUCLEOTIDE SEQUENCE [LARGE SCALE GENOMIC DNA]</scope>
    <source>
        <strain evidence="3">2</strain>
    </source>
</reference>
<dbReference type="Gene3D" id="3.90.226.10">
    <property type="entry name" value="2-enoyl-CoA Hydratase, Chain A, domain 1"/>
    <property type="match status" value="1"/>
</dbReference>
<evidence type="ECO:0000313" key="3">
    <source>
        <dbReference type="EMBL" id="SBT09263.1"/>
    </source>
</evidence>
<dbReference type="GO" id="GO:0016829">
    <property type="term" value="F:lyase activity"/>
    <property type="evidence" value="ECO:0007669"/>
    <property type="project" value="UniProtKB-KW"/>
</dbReference>
<dbReference type="CDD" id="cd06558">
    <property type="entry name" value="crotonase-like"/>
    <property type="match status" value="1"/>
</dbReference>
<dbReference type="InterPro" id="IPR014748">
    <property type="entry name" value="Enoyl-CoA_hydra_C"/>
</dbReference>
<dbReference type="SUPFAM" id="SSF52096">
    <property type="entry name" value="ClpP/crotonase"/>
    <property type="match status" value="1"/>
</dbReference>
<dbReference type="PANTHER" id="PTHR11941:SF54">
    <property type="entry name" value="ENOYL-COA HYDRATASE, MITOCHONDRIAL"/>
    <property type="match status" value="1"/>
</dbReference>
<dbReference type="GO" id="GO:0016853">
    <property type="term" value="F:isomerase activity"/>
    <property type="evidence" value="ECO:0007669"/>
    <property type="project" value="UniProtKB-KW"/>
</dbReference>
<dbReference type="Pfam" id="PF00378">
    <property type="entry name" value="ECH_1"/>
    <property type="match status" value="1"/>
</dbReference>
<dbReference type="PANTHER" id="PTHR11941">
    <property type="entry name" value="ENOYL-COA HYDRATASE-RELATED"/>
    <property type="match status" value="1"/>
</dbReference>
<dbReference type="InterPro" id="IPR001753">
    <property type="entry name" value="Enoyl-CoA_hydra/iso"/>
</dbReference>
<keyword evidence="3" id="KW-0413">Isomerase</keyword>
<dbReference type="Proteomes" id="UP000199600">
    <property type="component" value="Unassembled WGS sequence"/>
</dbReference>
<comment type="similarity">
    <text evidence="1">Belongs to the enoyl-CoA hydratase/isomerase family.</text>
</comment>
<dbReference type="RefSeq" id="WP_186411532.1">
    <property type="nucleotide sequence ID" value="NZ_FLQY01000243.1"/>
</dbReference>
<accession>A0A1A8XYX3</accession>
<protein>
    <submittedName>
        <fullName evidence="3">Enoyl-CoA hydratase/isomerase</fullName>
    </submittedName>
</protein>
<proteinExistence type="inferred from homology"/>
<organism evidence="3 4">
    <name type="scientific">Candidatus Propionivibrio aalborgensis</name>
    <dbReference type="NCBI Taxonomy" id="1860101"/>
    <lineage>
        <taxon>Bacteria</taxon>
        <taxon>Pseudomonadati</taxon>
        <taxon>Pseudomonadota</taxon>
        <taxon>Betaproteobacteria</taxon>
        <taxon>Rhodocyclales</taxon>
        <taxon>Rhodocyclaceae</taxon>
        <taxon>Propionivibrio</taxon>
    </lineage>
</organism>
<dbReference type="Gene3D" id="1.10.12.10">
    <property type="entry name" value="Lyase 2-enoyl-coa Hydratase, Chain A, domain 2"/>
    <property type="match status" value="1"/>
</dbReference>
<evidence type="ECO:0000256" key="1">
    <source>
        <dbReference type="ARBA" id="ARBA00005254"/>
    </source>
</evidence>
<evidence type="ECO:0000313" key="4">
    <source>
        <dbReference type="Proteomes" id="UP000199600"/>
    </source>
</evidence>
<sequence>MPSQPQLKDAQITVDGRIATLTLNRDDVRNELTGTQLVDDIVRTTEWINTDDSISVLILTGAGKAFSAGGNVKHMLNREGSFGGSVYEVQKKYREGIQRVALALHKLEVPSIAAVNGPAIGAGFDLACMCDLRIASSDAKMGETFVNLGIIPGDGGAWLLQRVVGYQRAAELTFTGRVFGAEEALAMGLVLSVAEPADLLAQARELATRIAEKPPQALRLAKRLMKLSQRQELPDFLELCAVFQGICHNTGDHIEAVAAFMEKRAPKFLGN</sequence>
<dbReference type="GO" id="GO:0006635">
    <property type="term" value="P:fatty acid beta-oxidation"/>
    <property type="evidence" value="ECO:0007669"/>
    <property type="project" value="TreeGrafter"/>
</dbReference>
<dbReference type="AlphaFoldDB" id="A0A1A8XYX3"/>
<keyword evidence="4" id="KW-1185">Reference proteome</keyword>
<evidence type="ECO:0000256" key="2">
    <source>
        <dbReference type="ARBA" id="ARBA00023239"/>
    </source>
</evidence>
<name>A0A1A8XYX3_9RHOO</name>
<dbReference type="EMBL" id="FLQY01000243">
    <property type="protein sequence ID" value="SBT09263.1"/>
    <property type="molecule type" value="Genomic_DNA"/>
</dbReference>
<gene>
    <name evidence="3" type="ORF">PROAA_3170004</name>
</gene>
<keyword evidence="2" id="KW-0456">Lyase</keyword>
<dbReference type="InterPro" id="IPR029045">
    <property type="entry name" value="ClpP/crotonase-like_dom_sf"/>
</dbReference>